<protein>
    <recommendedName>
        <fullName evidence="3">Glycosyltransferase RgtA/B/C/D-like domain-containing protein</fullName>
    </recommendedName>
</protein>
<reference evidence="2" key="1">
    <citation type="submission" date="2011-11" db="EMBL/GenBank/DDBJ databases">
        <title>Improved High-Quality Draft sequence of Desulfovibrio sp. U5L.</title>
        <authorList>
            <consortium name="US DOE Joint Genome Institute"/>
            <person name="Lucas S."/>
            <person name="Han J."/>
            <person name="Lapidus A."/>
            <person name="Cheng J.-F."/>
            <person name="Goodwin L."/>
            <person name="Pitluck S."/>
            <person name="Peters L."/>
            <person name="Ovchinnikova G."/>
            <person name="Held B."/>
            <person name="Detter J.C."/>
            <person name="Han C."/>
            <person name="Tapia R."/>
            <person name="Land M."/>
            <person name="Hauser L."/>
            <person name="Kyrpides N."/>
            <person name="Ivanova N."/>
            <person name="Pagani I."/>
            <person name="Gabster J."/>
            <person name="Walker C."/>
            <person name="Stolyar S."/>
            <person name="Stahl D."/>
            <person name="Arkin A."/>
            <person name="Dehal P."/>
            <person name="Hazen T."/>
            <person name="Woyke T."/>
        </authorList>
    </citation>
    <scope>NUCLEOTIDE SEQUENCE [LARGE SCALE GENOMIC DNA]</scope>
    <source>
        <strain evidence="2">U5L</strain>
    </source>
</reference>
<evidence type="ECO:0000313" key="2">
    <source>
        <dbReference type="EMBL" id="EIG54006.1"/>
    </source>
</evidence>
<keyword evidence="1" id="KW-0812">Transmembrane</keyword>
<feature type="transmembrane region" description="Helical" evidence="1">
    <location>
        <begin position="267"/>
        <end position="287"/>
    </location>
</feature>
<evidence type="ECO:0008006" key="3">
    <source>
        <dbReference type="Google" id="ProtNLM"/>
    </source>
</evidence>
<dbReference type="eggNOG" id="COG1807">
    <property type="taxonomic scope" value="Bacteria"/>
</dbReference>
<feature type="transmembrane region" description="Helical" evidence="1">
    <location>
        <begin position="167"/>
        <end position="186"/>
    </location>
</feature>
<proteinExistence type="predicted"/>
<evidence type="ECO:0000256" key="1">
    <source>
        <dbReference type="SAM" id="Phobius"/>
    </source>
</evidence>
<feature type="transmembrane region" description="Helical" evidence="1">
    <location>
        <begin position="65"/>
        <end position="84"/>
    </location>
</feature>
<accession>I2Q2K0</accession>
<gene>
    <name evidence="2" type="ORF">DesU5LDRAFT_2340</name>
</gene>
<keyword evidence="1" id="KW-0472">Membrane</keyword>
<feature type="transmembrane region" description="Helical" evidence="1">
    <location>
        <begin position="104"/>
        <end position="127"/>
    </location>
</feature>
<organism evidence="2">
    <name type="scientific">Desulfovibrio sp. U5L</name>
    <dbReference type="NCBI Taxonomy" id="596152"/>
    <lineage>
        <taxon>Bacteria</taxon>
        <taxon>Pseudomonadati</taxon>
        <taxon>Thermodesulfobacteriota</taxon>
        <taxon>Desulfovibrionia</taxon>
        <taxon>Desulfovibrionales</taxon>
        <taxon>Desulfovibrionaceae</taxon>
        <taxon>Desulfovibrio</taxon>
    </lineage>
</organism>
<dbReference type="HOGENOM" id="CLU_030340_0_0_7"/>
<dbReference type="EMBL" id="JH600068">
    <property type="protein sequence ID" value="EIG54006.1"/>
    <property type="molecule type" value="Genomic_DNA"/>
</dbReference>
<feature type="transmembrane region" description="Helical" evidence="1">
    <location>
        <begin position="26"/>
        <end position="45"/>
    </location>
</feature>
<dbReference type="OrthoDB" id="5526155at2"/>
<feature type="transmembrane region" description="Helical" evidence="1">
    <location>
        <begin position="139"/>
        <end position="160"/>
    </location>
</feature>
<feature type="transmembrane region" description="Helical" evidence="1">
    <location>
        <begin position="349"/>
        <end position="367"/>
    </location>
</feature>
<dbReference type="STRING" id="596152.DesU5LDRAFT_2340"/>
<feature type="transmembrane region" description="Helical" evidence="1">
    <location>
        <begin position="216"/>
        <end position="232"/>
    </location>
</feature>
<keyword evidence="1" id="KW-1133">Transmembrane helix</keyword>
<feature type="transmembrane region" description="Helical" evidence="1">
    <location>
        <begin position="192"/>
        <end position="209"/>
    </location>
</feature>
<feature type="transmembrane region" description="Helical" evidence="1">
    <location>
        <begin position="399"/>
        <end position="420"/>
    </location>
</feature>
<feature type="transmembrane region" description="Helical" evidence="1">
    <location>
        <begin position="320"/>
        <end position="337"/>
    </location>
</feature>
<dbReference type="AlphaFoldDB" id="I2Q2K0"/>
<name>I2Q2K0_9BACT</name>
<sequence>MIAIRNHTASADAPSRPAGREAGRRAALLLPLLLAAACILGGQAFLFRHDVPHVISDGNGYWSYLPSYLIFKDPTFAAFMALYADTPLAQGVRQTGDGTYLQKYGIGVAILQSPFFLAADAVARYAGFARDGYSPPYQVAAALAPAVYALLGLGLLLAAFRPYYPAASLAWAATFLFLGTNAYHYATFDGSFSHIFSFFLGSALLCLLLGWRQRSLALALATGLVLGLMLLVRPTNAQYFLFAACWLGLDRYRAGGRAGLRRAALELGLCGLVAGAVFFLQLAAWHASTGKWLVYAYDGEYFEFFSPHLRETLFSVRKGLFFWHPMYLLAIAGLFLVRRPPGYPPAAAAFLAVFTYVTASWYCWWYGGTLGQRAFVDALPVLFPGLANLTVLPSRAARLGAMGLGVVLTSYSLFCTWFYWVGVIPPDEATWHHLRLAWRITRAWLLAGMAPMN</sequence>